<name>A0AAE1P799_9EUCA</name>
<evidence type="ECO:0000313" key="2">
    <source>
        <dbReference type="EMBL" id="KAK4303369.1"/>
    </source>
</evidence>
<feature type="region of interest" description="Disordered" evidence="1">
    <location>
        <begin position="35"/>
        <end position="55"/>
    </location>
</feature>
<reference evidence="2" key="1">
    <citation type="submission" date="2023-11" db="EMBL/GenBank/DDBJ databases">
        <title>Genome assemblies of two species of porcelain crab, Petrolisthes cinctipes and Petrolisthes manimaculis (Anomura: Porcellanidae).</title>
        <authorList>
            <person name="Angst P."/>
        </authorList>
    </citation>
    <scope>NUCLEOTIDE SEQUENCE</scope>
    <source>
        <strain evidence="2">PB745_02</strain>
        <tissue evidence="2">Gill</tissue>
    </source>
</reference>
<proteinExistence type="predicted"/>
<sequence length="106" mass="11434">MAVGRRGSWRVDIEEEAMGQASSGPSNVAVAFVPPPRGSRDSITSSEEGGSLGVYSDEEDDLPYPGFLAITWGCLYQTTAPRNYCLAMITNPYPFILNGRVSLVLC</sequence>
<organism evidence="2 3">
    <name type="scientific">Petrolisthes manimaculis</name>
    <dbReference type="NCBI Taxonomy" id="1843537"/>
    <lineage>
        <taxon>Eukaryota</taxon>
        <taxon>Metazoa</taxon>
        <taxon>Ecdysozoa</taxon>
        <taxon>Arthropoda</taxon>
        <taxon>Crustacea</taxon>
        <taxon>Multicrustacea</taxon>
        <taxon>Malacostraca</taxon>
        <taxon>Eumalacostraca</taxon>
        <taxon>Eucarida</taxon>
        <taxon>Decapoda</taxon>
        <taxon>Pleocyemata</taxon>
        <taxon>Anomura</taxon>
        <taxon>Galatheoidea</taxon>
        <taxon>Porcellanidae</taxon>
        <taxon>Petrolisthes</taxon>
    </lineage>
</organism>
<keyword evidence="3" id="KW-1185">Reference proteome</keyword>
<comment type="caution">
    <text evidence="2">The sequence shown here is derived from an EMBL/GenBank/DDBJ whole genome shotgun (WGS) entry which is preliminary data.</text>
</comment>
<evidence type="ECO:0000256" key="1">
    <source>
        <dbReference type="SAM" id="MobiDB-lite"/>
    </source>
</evidence>
<dbReference type="Proteomes" id="UP001292094">
    <property type="component" value="Unassembled WGS sequence"/>
</dbReference>
<dbReference type="EMBL" id="JAWZYT010002592">
    <property type="protein sequence ID" value="KAK4303369.1"/>
    <property type="molecule type" value="Genomic_DNA"/>
</dbReference>
<accession>A0AAE1P799</accession>
<protein>
    <submittedName>
        <fullName evidence="2">Uncharacterized protein</fullName>
    </submittedName>
</protein>
<dbReference type="AlphaFoldDB" id="A0AAE1P799"/>
<evidence type="ECO:0000313" key="3">
    <source>
        <dbReference type="Proteomes" id="UP001292094"/>
    </source>
</evidence>
<gene>
    <name evidence="2" type="ORF">Pmani_024597</name>
</gene>